<feature type="compositionally biased region" description="Basic residues" evidence="2">
    <location>
        <begin position="82"/>
        <end position="91"/>
    </location>
</feature>
<evidence type="ECO:0000256" key="2">
    <source>
        <dbReference type="SAM" id="MobiDB-lite"/>
    </source>
</evidence>
<proteinExistence type="predicted"/>
<dbReference type="PANTHER" id="PTHR43939">
    <property type="entry name" value="COILED-COIL DOMAIN-CONTAINING PROTEIN 158"/>
    <property type="match status" value="1"/>
</dbReference>
<dbReference type="EMBL" id="JASSZA010000015">
    <property type="protein sequence ID" value="KAK2092308.1"/>
    <property type="molecule type" value="Genomic_DNA"/>
</dbReference>
<organism evidence="3 4">
    <name type="scientific">Saguinus oedipus</name>
    <name type="common">Cotton-top tamarin</name>
    <name type="synonym">Oedipomidas oedipus</name>
    <dbReference type="NCBI Taxonomy" id="9490"/>
    <lineage>
        <taxon>Eukaryota</taxon>
        <taxon>Metazoa</taxon>
        <taxon>Chordata</taxon>
        <taxon>Craniata</taxon>
        <taxon>Vertebrata</taxon>
        <taxon>Euteleostomi</taxon>
        <taxon>Mammalia</taxon>
        <taxon>Eutheria</taxon>
        <taxon>Euarchontoglires</taxon>
        <taxon>Primates</taxon>
        <taxon>Haplorrhini</taxon>
        <taxon>Platyrrhini</taxon>
        <taxon>Cebidae</taxon>
        <taxon>Callitrichinae</taxon>
        <taxon>Saguinus</taxon>
    </lineage>
</organism>
<feature type="compositionally biased region" description="Polar residues" evidence="2">
    <location>
        <begin position="36"/>
        <end position="48"/>
    </location>
</feature>
<feature type="region of interest" description="Disordered" evidence="2">
    <location>
        <begin position="76"/>
        <end position="99"/>
    </location>
</feature>
<protein>
    <submittedName>
        <fullName evidence="3">Baculoviral IAP repeat-containing protein 6</fullName>
    </submittedName>
</protein>
<keyword evidence="4" id="KW-1185">Reference proteome</keyword>
<reference evidence="3 4" key="1">
    <citation type="submission" date="2023-05" db="EMBL/GenBank/DDBJ databases">
        <title>B98-5 Cell Line De Novo Hybrid Assembly: An Optical Mapping Approach.</title>
        <authorList>
            <person name="Kananen K."/>
            <person name="Auerbach J.A."/>
            <person name="Kautto E."/>
            <person name="Blachly J.S."/>
        </authorList>
    </citation>
    <scope>NUCLEOTIDE SEQUENCE [LARGE SCALE GENOMIC DNA]</scope>
    <source>
        <strain evidence="3">B95-8</strain>
        <tissue evidence="3">Cell line</tissue>
    </source>
</reference>
<evidence type="ECO:0000313" key="4">
    <source>
        <dbReference type="Proteomes" id="UP001266305"/>
    </source>
</evidence>
<name>A0ABQ9U5G6_SAGOE</name>
<feature type="region of interest" description="Disordered" evidence="2">
    <location>
        <begin position="28"/>
        <end position="48"/>
    </location>
</feature>
<accession>A0ABQ9U5G6</accession>
<dbReference type="Proteomes" id="UP001266305">
    <property type="component" value="Unassembled WGS sequence"/>
</dbReference>
<gene>
    <name evidence="3" type="primary">BIRC6_2</name>
    <name evidence="3" type="ORF">P7K49_028836</name>
</gene>
<keyword evidence="1" id="KW-0175">Coiled coil</keyword>
<evidence type="ECO:0000313" key="3">
    <source>
        <dbReference type="EMBL" id="KAK2092308.1"/>
    </source>
</evidence>
<evidence type="ECO:0000256" key="1">
    <source>
        <dbReference type="SAM" id="Coils"/>
    </source>
</evidence>
<feature type="coiled-coil region" evidence="1">
    <location>
        <begin position="618"/>
        <end position="662"/>
    </location>
</feature>
<comment type="caution">
    <text evidence="3">The sequence shown here is derived from an EMBL/GenBank/DDBJ whole genome shotgun (WGS) entry which is preliminary data.</text>
</comment>
<dbReference type="PANTHER" id="PTHR43939:SF114">
    <property type="entry name" value="ASTERLESS"/>
    <property type="match status" value="1"/>
</dbReference>
<sequence>MGGELHFLQIGGTCDDIDETDILVDGSLSKGIEPSSEGSKPLSNPSSPSISVELTRFETLTPRFSATVPPCWVEVQQEQQQRRHPQHLHQQHHGDAAQHTRTWKLQTDSNSWDEHVFELVLPKACMVGHVDFKFVLNSNITNIPQIQVTLLKNKAPGLGKVNETAVDRQITFPLSPALNIEVEQNGKPSLVDLNEEMQHMDVEESQCELNYRAVVHDSKRSSDLNATCRARFPYGLQKLAQQAGMAGGKYRSFLIHVKAVNERGTEEICNGGIRPVVRLPSLKHQSNKGYSLASLLAKVAAGKEKSSNVKNENASGTRKSENLRGCDLLQEVSVTIRRFKKTSISKERVQRCAMLQFSEFHEKLLNTLCRKADDGQITEHAQSLVLDTLCWLAGVHSNGPGSNGKCDPCQPGFGSVLLKALLDNMSFLPAAATGGSVYWYFVLLNYVKDEDLAGCSTACASLLTAVSRQLQDRLTPMEALLQTRYGLYSSPFDPVLFDLEMSGSSCKNVYNSSIGVQSDEIDLSDVLSGNKSAEGSFTSLTGLLEVEPLHFTCVSTSDGTRIERDDAIFEAICSINIEKIIENLDLSSFGVTPAVGGLSSGTVGEASTALSSAAQVALQSLSHAMASAEQQLQVLQEKQQQLLKLQQQKAKLEAKLHQTTAAAAAAASAVGPVHNSVPSNPVAAPGFFIHPSDVIPPTPKTTPLFMTPPLTPPNEAVSVVINAELAQLFPGSVIDPPAVNLAAHNKNSSKSRMNPLGSGLALAISHASHFLQPPPHQSIIIERMHSGARRFVTLDFGRPILLTDVLIPTCGDLASLSIDIWTLGEEVDGRRLVVATDISTHSLILHDLIPPPVCRFMKITVIGRYGSTNARAKIPLGFYYGHTYILPWESELKLMHDPLKGEGESANQPEIDQHLAMMVALQEDIQCRYNLACHRLETLLQSIDLPPLNSANNAQYFLRKPDKAVEEDSRVFSAYQDCIQLQLQLNLAHNAVQRLKVALGASRKMLSETSNPEDLIQASSTEQLRTIIRYLLDTLLSLLHASNGHSVPAVLQNTFHAQACEELFKHLCISGTPKIRLHTGLLLVQLCGGERWWGQFLSNVLQELYNSEQLLIFPQDRVFMLLSCIGQRSLSNSGVLESLLNLLDNLLSPLQPQLPMHRRTEGVLDIPMISWVVMLVSRLLDYVATVEDEAAAAKKPLNGKDRERFLTGKAPQLPADWPLGFVRSPVLRPTALAQIALPRNLLVWLTVQVPFNQMDMSQLNLLKAKQKALVEQMEKEKIQSNKGSSYKLLVEQAKLKQATSKHFKDLIRLRRTAEWSRSNLDTEVTTTKESPEIEPLPFTLAHERCISVVQKLVLFLLSMDFTCHADLLLFVCKVLARIANATRPTIHLCEIVNEPQLERLLLLLVGTDFNRGDISWGGAWAQYSLTCMLQDILAGELLAPVAAEAMEEGTIGDDVGATAGDSDDSLQQSSVQLLETIDEPLTHDITGAPPLSSLEKDKEIDLELLQDLMEVDIDPLDIDLEKDPLAAKVFKPISSTWYDYWGADYGTYNYNPYIGGLGIPVAKPPANTEKNGSQTVSVSVSQALDARLEVGLEQQAELMLKMMSTLEADSILQALTNTSPTFHMEQISTVHRSVQQLHKLCKNFLPDYKCIFLQHCQSVCILRPPWS</sequence>